<protein>
    <submittedName>
        <fullName evidence="1">Uncharacterized protein</fullName>
    </submittedName>
</protein>
<sequence length="162" mass="19420">MNHFEIRCQPIIDENESQNDLGDYDIGLYVDGRSFIEMVEEFELPFAGDSAGKYICPDTRYTEDFFLGRHPEYGEEYDKTELLICTCGCSGCWPLATRIRVEKNRVIWDRFEQPHRRNWDYSDFGPFVFDLELYKKEISKVRFIRKFLRRSEFINNLLQRSL</sequence>
<dbReference type="OrthoDB" id="342114at2"/>
<proteinExistence type="predicted"/>
<dbReference type="EMBL" id="CP003653">
    <property type="protein sequence ID" value="AFZ37924.1"/>
    <property type="molecule type" value="Genomic_DNA"/>
</dbReference>
<gene>
    <name evidence="1" type="ordered locus">Sta7437_4459</name>
</gene>
<reference evidence="2" key="1">
    <citation type="journal article" date="2013" name="Proc. Natl. Acad. Sci. U.S.A.">
        <title>Improving the coverage of the cyanobacterial phylum using diversity-driven genome sequencing.</title>
        <authorList>
            <person name="Shih P.M."/>
            <person name="Wu D."/>
            <person name="Latifi A."/>
            <person name="Axen S.D."/>
            <person name="Fewer D.P."/>
            <person name="Talla E."/>
            <person name="Calteau A."/>
            <person name="Cai F."/>
            <person name="Tandeau de Marsac N."/>
            <person name="Rippka R."/>
            <person name="Herdman M."/>
            <person name="Sivonen K."/>
            <person name="Coursin T."/>
            <person name="Laurent T."/>
            <person name="Goodwin L."/>
            <person name="Nolan M."/>
            <person name="Davenport K.W."/>
            <person name="Han C.S."/>
            <person name="Rubin E.M."/>
            <person name="Eisen J.A."/>
            <person name="Woyke T."/>
            <person name="Gugger M."/>
            <person name="Kerfeld C.A."/>
        </authorList>
    </citation>
    <scope>NUCLEOTIDE SEQUENCE [LARGE SCALE GENOMIC DNA]</scope>
    <source>
        <strain evidence="2">ATCC 29371 / PCC 7437</strain>
    </source>
</reference>
<name>K9Y0T7_STAC7</name>
<evidence type="ECO:0000313" key="2">
    <source>
        <dbReference type="Proteomes" id="UP000010473"/>
    </source>
</evidence>
<dbReference type="AlphaFoldDB" id="K9Y0T7"/>
<evidence type="ECO:0000313" key="1">
    <source>
        <dbReference type="EMBL" id="AFZ37924.1"/>
    </source>
</evidence>
<organism evidence="1 2">
    <name type="scientific">Stanieria cyanosphaera (strain ATCC 29371 / PCC 7437)</name>
    <dbReference type="NCBI Taxonomy" id="111780"/>
    <lineage>
        <taxon>Bacteria</taxon>
        <taxon>Bacillati</taxon>
        <taxon>Cyanobacteriota</taxon>
        <taxon>Cyanophyceae</taxon>
        <taxon>Pleurocapsales</taxon>
        <taxon>Dermocarpellaceae</taxon>
        <taxon>Stanieria</taxon>
    </lineage>
</organism>
<dbReference type="RefSeq" id="WP_015195578.1">
    <property type="nucleotide sequence ID" value="NC_019748.1"/>
</dbReference>
<dbReference type="KEGG" id="scs:Sta7437_4459"/>
<keyword evidence="2" id="KW-1185">Reference proteome</keyword>
<accession>K9Y0T7</accession>
<dbReference type="Proteomes" id="UP000010473">
    <property type="component" value="Chromosome"/>
</dbReference>
<dbReference type="HOGENOM" id="CLU_122848_0_0_3"/>